<accession>A0A2H9VRE7</accession>
<dbReference type="Proteomes" id="UP000242687">
    <property type="component" value="Unassembled WGS sequence"/>
</dbReference>
<sequence>MVVRAKNTVTEEKEWENPQTPEKPSDDREKEQLIRQYKEAKRLKDNLSDNDEPTKEETKN</sequence>
<evidence type="ECO:0000256" key="1">
    <source>
        <dbReference type="SAM" id="MobiDB-lite"/>
    </source>
</evidence>
<proteinExistence type="predicted"/>
<protein>
    <submittedName>
        <fullName evidence="2">Uncharacterized protein</fullName>
    </submittedName>
</protein>
<dbReference type="AlphaFoldDB" id="A0A2H9VRE7"/>
<organism evidence="2 3">
    <name type="scientific">Mucilaginibacter auburnensis</name>
    <dbReference type="NCBI Taxonomy" id="1457233"/>
    <lineage>
        <taxon>Bacteria</taxon>
        <taxon>Pseudomonadati</taxon>
        <taxon>Bacteroidota</taxon>
        <taxon>Sphingobacteriia</taxon>
        <taxon>Sphingobacteriales</taxon>
        <taxon>Sphingobacteriaceae</taxon>
        <taxon>Mucilaginibacter</taxon>
    </lineage>
</organism>
<dbReference type="OrthoDB" id="799910at2"/>
<dbReference type="EMBL" id="PGFJ01000001">
    <property type="protein sequence ID" value="PJJ83385.1"/>
    <property type="molecule type" value="Genomic_DNA"/>
</dbReference>
<reference evidence="2 3" key="1">
    <citation type="submission" date="2017-11" db="EMBL/GenBank/DDBJ databases">
        <title>Genomic Encyclopedia of Archaeal and Bacterial Type Strains, Phase II (KMG-II): From Individual Species to Whole Genera.</title>
        <authorList>
            <person name="Goeker M."/>
        </authorList>
    </citation>
    <scope>NUCLEOTIDE SEQUENCE [LARGE SCALE GENOMIC DNA]</scope>
    <source>
        <strain evidence="2 3">DSM 28175</strain>
    </source>
</reference>
<feature type="region of interest" description="Disordered" evidence="1">
    <location>
        <begin position="1"/>
        <end position="60"/>
    </location>
</feature>
<dbReference type="RefSeq" id="WP_100339655.1">
    <property type="nucleotide sequence ID" value="NZ_PGFJ01000001.1"/>
</dbReference>
<evidence type="ECO:0000313" key="2">
    <source>
        <dbReference type="EMBL" id="PJJ83385.1"/>
    </source>
</evidence>
<evidence type="ECO:0000313" key="3">
    <source>
        <dbReference type="Proteomes" id="UP000242687"/>
    </source>
</evidence>
<gene>
    <name evidence="2" type="ORF">CLV57_0366</name>
</gene>
<keyword evidence="3" id="KW-1185">Reference proteome</keyword>
<feature type="compositionally biased region" description="Basic and acidic residues" evidence="1">
    <location>
        <begin position="23"/>
        <end position="60"/>
    </location>
</feature>
<name>A0A2H9VRE7_9SPHI</name>
<comment type="caution">
    <text evidence="2">The sequence shown here is derived from an EMBL/GenBank/DDBJ whole genome shotgun (WGS) entry which is preliminary data.</text>
</comment>